<comment type="similarity">
    <text evidence="6">Belongs to the ABC-4 integral membrane protein family.</text>
</comment>
<dbReference type="Pfam" id="PF12704">
    <property type="entry name" value="MacB_PCD"/>
    <property type="match status" value="1"/>
</dbReference>
<gene>
    <name evidence="10" type="ORF">A3F84_28590</name>
</gene>
<evidence type="ECO:0000313" key="11">
    <source>
        <dbReference type="Proteomes" id="UP000178606"/>
    </source>
</evidence>
<dbReference type="AlphaFoldDB" id="A0A1F6C558"/>
<evidence type="ECO:0000313" key="10">
    <source>
        <dbReference type="EMBL" id="OGG44182.1"/>
    </source>
</evidence>
<dbReference type="EMBL" id="MFKF01000412">
    <property type="protein sequence ID" value="OGG44182.1"/>
    <property type="molecule type" value="Genomic_DNA"/>
</dbReference>
<accession>A0A1F6C558</accession>
<dbReference type="PANTHER" id="PTHR30572:SF4">
    <property type="entry name" value="ABC TRANSPORTER PERMEASE YTRF"/>
    <property type="match status" value="1"/>
</dbReference>
<dbReference type="PANTHER" id="PTHR30572">
    <property type="entry name" value="MEMBRANE COMPONENT OF TRANSPORTER-RELATED"/>
    <property type="match status" value="1"/>
</dbReference>
<dbReference type="InterPro" id="IPR003838">
    <property type="entry name" value="ABC3_permease_C"/>
</dbReference>
<feature type="domain" description="MacB-like periplasmic core" evidence="9">
    <location>
        <begin position="21"/>
        <end position="250"/>
    </location>
</feature>
<evidence type="ECO:0000256" key="6">
    <source>
        <dbReference type="ARBA" id="ARBA00038076"/>
    </source>
</evidence>
<evidence type="ECO:0000256" key="5">
    <source>
        <dbReference type="ARBA" id="ARBA00023136"/>
    </source>
</evidence>
<dbReference type="InterPro" id="IPR025857">
    <property type="entry name" value="MacB_PCD"/>
</dbReference>
<dbReference type="Pfam" id="PF02687">
    <property type="entry name" value="FtsX"/>
    <property type="match status" value="1"/>
</dbReference>
<keyword evidence="5 7" id="KW-0472">Membrane</keyword>
<evidence type="ECO:0000256" key="3">
    <source>
        <dbReference type="ARBA" id="ARBA00022692"/>
    </source>
</evidence>
<evidence type="ECO:0000259" key="9">
    <source>
        <dbReference type="Pfam" id="PF12704"/>
    </source>
</evidence>
<feature type="transmembrane region" description="Helical" evidence="7">
    <location>
        <begin position="21"/>
        <end position="45"/>
    </location>
</feature>
<evidence type="ECO:0000256" key="1">
    <source>
        <dbReference type="ARBA" id="ARBA00004651"/>
    </source>
</evidence>
<keyword evidence="4 7" id="KW-1133">Transmembrane helix</keyword>
<evidence type="ECO:0000256" key="2">
    <source>
        <dbReference type="ARBA" id="ARBA00022475"/>
    </source>
</evidence>
<dbReference type="GO" id="GO:0022857">
    <property type="term" value="F:transmembrane transporter activity"/>
    <property type="evidence" value="ECO:0007669"/>
    <property type="project" value="TreeGrafter"/>
</dbReference>
<dbReference type="InterPro" id="IPR050250">
    <property type="entry name" value="Macrolide_Exporter_MacB"/>
</dbReference>
<proteinExistence type="inferred from homology"/>
<feature type="transmembrane region" description="Helical" evidence="7">
    <location>
        <begin position="331"/>
        <end position="364"/>
    </location>
</feature>
<keyword evidence="3 7" id="KW-0812">Transmembrane</keyword>
<organism evidence="10 11">
    <name type="scientific">Handelsmanbacteria sp. (strain RIFCSPLOWO2_12_FULL_64_10)</name>
    <dbReference type="NCBI Taxonomy" id="1817868"/>
    <lineage>
        <taxon>Bacteria</taxon>
        <taxon>Candidatus Handelsmaniibacteriota</taxon>
    </lineage>
</organism>
<name>A0A1F6C558_HANXR</name>
<feature type="transmembrane region" description="Helical" evidence="7">
    <location>
        <begin position="286"/>
        <end position="311"/>
    </location>
</feature>
<reference evidence="10 11" key="1">
    <citation type="journal article" date="2016" name="Nat. Commun.">
        <title>Thousands of microbial genomes shed light on interconnected biogeochemical processes in an aquifer system.</title>
        <authorList>
            <person name="Anantharaman K."/>
            <person name="Brown C.T."/>
            <person name="Hug L.A."/>
            <person name="Sharon I."/>
            <person name="Castelle C.J."/>
            <person name="Probst A.J."/>
            <person name="Thomas B.C."/>
            <person name="Singh A."/>
            <person name="Wilkins M.J."/>
            <person name="Karaoz U."/>
            <person name="Brodie E.L."/>
            <person name="Williams K.H."/>
            <person name="Hubbard S.S."/>
            <person name="Banfield J.F."/>
        </authorList>
    </citation>
    <scope>NUCLEOTIDE SEQUENCE [LARGE SCALE GENOMIC DNA]</scope>
    <source>
        <strain evidence="11">RIFCSPLOWO2_12_FULL_64_10</strain>
    </source>
</reference>
<feature type="domain" description="ABC3 transporter permease C-terminal" evidence="8">
    <location>
        <begin position="291"/>
        <end position="401"/>
    </location>
</feature>
<evidence type="ECO:0000256" key="4">
    <source>
        <dbReference type="ARBA" id="ARBA00022989"/>
    </source>
</evidence>
<comment type="caution">
    <text evidence="10">The sequence shown here is derived from an EMBL/GenBank/DDBJ whole genome shotgun (WGS) entry which is preliminary data.</text>
</comment>
<sequence>MNLLATLRIAFNALRLNKMRSSLTMLGIIIGVGAVITMIAVGAGAQARVQEQIKSLGSNLMIILPGSTTASGVRLGAGANQNLTEDDASAIAREVPEVQAAAPSNRGTGQVIAGNNNWSTQIYGVTPDYFEVREWSLASGRMFESAELNGSAKVALIGQTVATQLFGDQDPLDQSIRIRKVPFTVIGVLDKKGQSMMGQDQDDVIMVPISTARNRLFGNTQGKLRRVGTIQVKVLEGASMKDAEDKIRELLRQRQRTQAGQDDAFTVRNLTEILQTQEDSSRVMTLLLAAVASVSLLVGGIGIMNIMLVSVTERTREIGLRMAVGARSRDILTQFLVEAVTLSLIGGFLGVLLGVGASLLIAHLAGWATRLSPESILLAFGFSAAIGIFFGFYPARKASRMLPIEALRYE</sequence>
<feature type="transmembrane region" description="Helical" evidence="7">
    <location>
        <begin position="376"/>
        <end position="395"/>
    </location>
</feature>
<dbReference type="Proteomes" id="UP000178606">
    <property type="component" value="Unassembled WGS sequence"/>
</dbReference>
<comment type="subcellular location">
    <subcellularLocation>
        <location evidence="1">Cell membrane</location>
        <topology evidence="1">Multi-pass membrane protein</topology>
    </subcellularLocation>
</comment>
<dbReference type="GO" id="GO:0005886">
    <property type="term" value="C:plasma membrane"/>
    <property type="evidence" value="ECO:0007669"/>
    <property type="project" value="UniProtKB-SubCell"/>
</dbReference>
<keyword evidence="2" id="KW-1003">Cell membrane</keyword>
<evidence type="ECO:0000259" key="8">
    <source>
        <dbReference type="Pfam" id="PF02687"/>
    </source>
</evidence>
<evidence type="ECO:0000256" key="7">
    <source>
        <dbReference type="SAM" id="Phobius"/>
    </source>
</evidence>
<protein>
    <submittedName>
        <fullName evidence="10">Multidrug ABC transporter substrate-binding protein</fullName>
    </submittedName>
</protein>